<dbReference type="PANTHER" id="PTHR10344">
    <property type="entry name" value="THYMIDYLATE KINASE"/>
    <property type="match status" value="1"/>
</dbReference>
<keyword evidence="4 10" id="KW-0808">Transferase</keyword>
<dbReference type="InterPro" id="IPR018094">
    <property type="entry name" value="Thymidylate_kinase"/>
</dbReference>
<dbReference type="Pfam" id="PF02223">
    <property type="entry name" value="Thymidylate_kin"/>
    <property type="match status" value="1"/>
</dbReference>
<evidence type="ECO:0000256" key="3">
    <source>
        <dbReference type="ARBA" id="ARBA00017144"/>
    </source>
</evidence>
<dbReference type="GO" id="GO:0006233">
    <property type="term" value="P:dTDP biosynthetic process"/>
    <property type="evidence" value="ECO:0007669"/>
    <property type="project" value="InterPro"/>
</dbReference>
<dbReference type="GO" id="GO:0006227">
    <property type="term" value="P:dUDP biosynthetic process"/>
    <property type="evidence" value="ECO:0007669"/>
    <property type="project" value="TreeGrafter"/>
</dbReference>
<proteinExistence type="inferred from homology"/>
<evidence type="ECO:0000256" key="1">
    <source>
        <dbReference type="ARBA" id="ARBA00009776"/>
    </source>
</evidence>
<evidence type="ECO:0000313" key="14">
    <source>
        <dbReference type="Proteomes" id="UP000325466"/>
    </source>
</evidence>
<dbReference type="GeneID" id="83621063"/>
<dbReference type="EC" id="2.7.4.9" evidence="2 10"/>
<comment type="function">
    <text evidence="10">Phosphorylation of dTMP to form dTDP in both de novo and salvage pathways of dTTP synthesis.</text>
</comment>
<dbReference type="SUPFAM" id="SSF52540">
    <property type="entry name" value="P-loop containing nucleoside triphosphate hydrolases"/>
    <property type="match status" value="1"/>
</dbReference>
<evidence type="ECO:0000256" key="8">
    <source>
        <dbReference type="ARBA" id="ARBA00022840"/>
    </source>
</evidence>
<dbReference type="EMBL" id="CP106982">
    <property type="protein sequence ID" value="UYF96343.1"/>
    <property type="molecule type" value="Genomic_DNA"/>
</dbReference>
<evidence type="ECO:0000256" key="6">
    <source>
        <dbReference type="ARBA" id="ARBA00022741"/>
    </source>
</evidence>
<evidence type="ECO:0000259" key="11">
    <source>
        <dbReference type="Pfam" id="PF02223"/>
    </source>
</evidence>
<dbReference type="InterPro" id="IPR018095">
    <property type="entry name" value="Thymidylate_kin_CS"/>
</dbReference>
<evidence type="ECO:0000256" key="2">
    <source>
        <dbReference type="ARBA" id="ARBA00012980"/>
    </source>
</evidence>
<accession>A0A059MN49</accession>
<keyword evidence="8 10" id="KW-0067">ATP-binding</keyword>
<sequence length="221" mass="24141">MGALIVVEGLDGAGKRTLSAGLVEAWRAAGFVVATLAFPRYGVSVHADLGAEALRGRHGDAASSIEAMALLWALDRRDAADELRKLLADNDIVLLDRYVASNAAYTAARHHEDGSGPSVEWVRELEFDRFALPVPDLQLLLRVPVELAAQRARSRAAADTARDRDAYERDSGLQARTGQVYDDLARRQWMSPWRVAGPDADPRQLAAEISNQLHHGRGVTR</sequence>
<evidence type="ECO:0000256" key="4">
    <source>
        <dbReference type="ARBA" id="ARBA00022679"/>
    </source>
</evidence>
<comment type="similarity">
    <text evidence="1 10">Belongs to the thymidylate kinase family.</text>
</comment>
<name>A0A059MN49_9NOCA</name>
<evidence type="ECO:0000256" key="10">
    <source>
        <dbReference type="HAMAP-Rule" id="MF_00165"/>
    </source>
</evidence>
<dbReference type="HAMAP" id="MF_00165">
    <property type="entry name" value="Thymidylate_kinase"/>
    <property type="match status" value="1"/>
</dbReference>
<dbReference type="PROSITE" id="PS01331">
    <property type="entry name" value="THYMIDYLATE_KINASE"/>
    <property type="match status" value="1"/>
</dbReference>
<dbReference type="EMBL" id="BLAH01000094">
    <property type="protein sequence ID" value="GES38437.1"/>
    <property type="molecule type" value="Genomic_DNA"/>
</dbReference>
<reference evidence="12" key="2">
    <citation type="submission" date="2019-10" db="EMBL/GenBank/DDBJ databases">
        <title>Draft genome sequence of Rhodococcus aetherivorans JCM 14343.</title>
        <authorList>
            <person name="Inoue D."/>
            <person name="Nakazawa M."/>
            <person name="Yamamoto N."/>
            <person name="Sei K."/>
            <person name="Ike M."/>
        </authorList>
    </citation>
    <scope>NUCLEOTIDE SEQUENCE</scope>
    <source>
        <strain evidence="12">JCM 14343</strain>
    </source>
</reference>
<keyword evidence="7 10" id="KW-0418">Kinase</keyword>
<dbReference type="GO" id="GO:0006235">
    <property type="term" value="P:dTTP biosynthetic process"/>
    <property type="evidence" value="ECO:0007669"/>
    <property type="project" value="UniProtKB-UniRule"/>
</dbReference>
<evidence type="ECO:0000313" key="13">
    <source>
        <dbReference type="EMBL" id="UYF96343.1"/>
    </source>
</evidence>
<evidence type="ECO:0000256" key="5">
    <source>
        <dbReference type="ARBA" id="ARBA00022727"/>
    </source>
</evidence>
<organism evidence="13 15">
    <name type="scientific">Rhodococcus aetherivorans</name>
    <dbReference type="NCBI Taxonomy" id="191292"/>
    <lineage>
        <taxon>Bacteria</taxon>
        <taxon>Bacillati</taxon>
        <taxon>Actinomycetota</taxon>
        <taxon>Actinomycetes</taxon>
        <taxon>Mycobacteriales</taxon>
        <taxon>Nocardiaceae</taxon>
        <taxon>Rhodococcus</taxon>
    </lineage>
</organism>
<dbReference type="GO" id="GO:0004798">
    <property type="term" value="F:dTMP kinase activity"/>
    <property type="evidence" value="ECO:0007669"/>
    <property type="project" value="UniProtKB-UniRule"/>
</dbReference>
<keyword evidence="6 10" id="KW-0547">Nucleotide-binding</keyword>
<feature type="domain" description="Thymidylate kinase-like" evidence="11">
    <location>
        <begin position="7"/>
        <end position="188"/>
    </location>
</feature>
<dbReference type="GO" id="GO:0005829">
    <property type="term" value="C:cytosol"/>
    <property type="evidence" value="ECO:0007669"/>
    <property type="project" value="TreeGrafter"/>
</dbReference>
<dbReference type="CDD" id="cd01672">
    <property type="entry name" value="TMPK"/>
    <property type="match status" value="1"/>
</dbReference>
<evidence type="ECO:0000256" key="9">
    <source>
        <dbReference type="ARBA" id="ARBA00048743"/>
    </source>
</evidence>
<dbReference type="InterPro" id="IPR027417">
    <property type="entry name" value="P-loop_NTPase"/>
</dbReference>
<evidence type="ECO:0000256" key="7">
    <source>
        <dbReference type="ARBA" id="ARBA00022777"/>
    </source>
</evidence>
<dbReference type="Proteomes" id="UP001163947">
    <property type="component" value="Chromosome"/>
</dbReference>
<evidence type="ECO:0000313" key="15">
    <source>
        <dbReference type="Proteomes" id="UP001163947"/>
    </source>
</evidence>
<dbReference type="GO" id="GO:0005524">
    <property type="term" value="F:ATP binding"/>
    <property type="evidence" value="ECO:0007669"/>
    <property type="project" value="UniProtKB-UniRule"/>
</dbReference>
<protein>
    <recommendedName>
        <fullName evidence="3 10">Thymidylate kinase</fullName>
        <ecNumber evidence="2 10">2.7.4.9</ecNumber>
    </recommendedName>
    <alternativeName>
        <fullName evidence="10">dTMP kinase</fullName>
    </alternativeName>
</protein>
<dbReference type="NCBIfam" id="NF005923">
    <property type="entry name" value="PRK07933.1"/>
    <property type="match status" value="1"/>
</dbReference>
<dbReference type="PANTHER" id="PTHR10344:SF4">
    <property type="entry name" value="UMP-CMP KINASE 2, MITOCHONDRIAL"/>
    <property type="match status" value="1"/>
</dbReference>
<gene>
    <name evidence="10" type="primary">tmk</name>
    <name evidence="13" type="ORF">OCS65_11560</name>
    <name evidence="12" type="ORF">RAJCM14343_3702</name>
</gene>
<dbReference type="AlphaFoldDB" id="A0A059MN49"/>
<reference evidence="12 14" key="1">
    <citation type="journal article" date="2018" name="Biodegradation">
        <title>1,4-Dioxane degradation characteristics of Rhodococcus aetherivorans JCM 14343.</title>
        <authorList>
            <person name="Inoue D."/>
            <person name="Tsunoda T."/>
            <person name="Yamamoto N."/>
            <person name="Ike M."/>
            <person name="Sei K."/>
        </authorList>
    </citation>
    <scope>NUCLEOTIDE SEQUENCE [LARGE SCALE GENOMIC DNA]</scope>
    <source>
        <strain evidence="12 14">JCM 14343</strain>
    </source>
</reference>
<dbReference type="Proteomes" id="UP000325466">
    <property type="component" value="Unassembled WGS sequence"/>
</dbReference>
<dbReference type="InterPro" id="IPR039430">
    <property type="entry name" value="Thymidylate_kin-like_dom"/>
</dbReference>
<evidence type="ECO:0000313" key="12">
    <source>
        <dbReference type="EMBL" id="GES38437.1"/>
    </source>
</evidence>
<comment type="caution">
    <text evidence="10">Lacks conserved residue(s) required for the propagation of feature annotation.</text>
</comment>
<reference evidence="13" key="3">
    <citation type="submission" date="2022-09" db="EMBL/GenBank/DDBJ databases">
        <title>The genome sequence of Rhodococcus aetherivorans N1.</title>
        <authorList>
            <person name="Jiang W."/>
        </authorList>
    </citation>
    <scope>NUCLEOTIDE SEQUENCE</scope>
    <source>
        <strain evidence="13">N1</strain>
    </source>
</reference>
<keyword evidence="14" id="KW-1185">Reference proteome</keyword>
<comment type="catalytic activity">
    <reaction evidence="9 10">
        <text>dTMP + ATP = dTDP + ADP</text>
        <dbReference type="Rhea" id="RHEA:13517"/>
        <dbReference type="ChEBI" id="CHEBI:30616"/>
        <dbReference type="ChEBI" id="CHEBI:58369"/>
        <dbReference type="ChEBI" id="CHEBI:63528"/>
        <dbReference type="ChEBI" id="CHEBI:456216"/>
        <dbReference type="EC" id="2.7.4.9"/>
    </reaction>
</comment>
<keyword evidence="5 10" id="KW-0545">Nucleotide biosynthesis</keyword>
<dbReference type="Gene3D" id="3.40.50.300">
    <property type="entry name" value="P-loop containing nucleotide triphosphate hydrolases"/>
    <property type="match status" value="1"/>
</dbReference>
<dbReference type="RefSeq" id="WP_029544615.1">
    <property type="nucleotide sequence ID" value="NZ_BAAAYP010000019.1"/>
</dbReference>